<evidence type="ECO:0000313" key="3">
    <source>
        <dbReference type="Proteomes" id="UP000234331"/>
    </source>
</evidence>
<dbReference type="EMBL" id="FZMO01000257">
    <property type="protein sequence ID" value="SNQ49404.1"/>
    <property type="molecule type" value="Genomic_DNA"/>
</dbReference>
<evidence type="ECO:0000256" key="1">
    <source>
        <dbReference type="SAM" id="MobiDB-lite"/>
    </source>
</evidence>
<keyword evidence="3" id="KW-1185">Reference proteome</keyword>
<reference evidence="2 3" key="1">
    <citation type="submission" date="2017-06" db="EMBL/GenBank/DDBJ databases">
        <authorList>
            <person name="Kim H.J."/>
            <person name="Triplett B.A."/>
        </authorList>
    </citation>
    <scope>NUCLEOTIDE SEQUENCE [LARGE SCALE GENOMIC DNA]</scope>
    <source>
        <strain evidence="2">FRACA_ARgP5</strain>
    </source>
</reference>
<evidence type="ECO:0000313" key="2">
    <source>
        <dbReference type="EMBL" id="SNQ49404.1"/>
    </source>
</evidence>
<feature type="region of interest" description="Disordered" evidence="1">
    <location>
        <begin position="44"/>
        <end position="65"/>
    </location>
</feature>
<feature type="region of interest" description="Disordered" evidence="1">
    <location>
        <begin position="1"/>
        <end position="21"/>
    </location>
</feature>
<organism evidence="2 3">
    <name type="scientific">Frankia canadensis</name>
    <dbReference type="NCBI Taxonomy" id="1836972"/>
    <lineage>
        <taxon>Bacteria</taxon>
        <taxon>Bacillati</taxon>
        <taxon>Actinomycetota</taxon>
        <taxon>Actinomycetes</taxon>
        <taxon>Frankiales</taxon>
        <taxon>Frankiaceae</taxon>
        <taxon>Frankia</taxon>
    </lineage>
</organism>
<accession>A0A2I2KUQ9</accession>
<sequence length="65" mass="7085">MKSFRGARPGGRESAGPHQKVEIMPGTDLDTLLPALYVEVHDASKTPAGPHAAPPGRYQRSFWSR</sequence>
<dbReference type="AlphaFoldDB" id="A0A2I2KUQ9"/>
<proteinExistence type="predicted"/>
<gene>
    <name evidence="2" type="ORF">FRACA_330007</name>
</gene>
<dbReference type="Proteomes" id="UP000234331">
    <property type="component" value="Unassembled WGS sequence"/>
</dbReference>
<name>A0A2I2KUQ9_9ACTN</name>
<protein>
    <submittedName>
        <fullName evidence="2">Uncharacterized protein</fullName>
    </submittedName>
</protein>